<gene>
    <name evidence="2" type="ORF">PIB30_012002</name>
</gene>
<comment type="caution">
    <text evidence="2">The sequence shown here is derived from an EMBL/GenBank/DDBJ whole genome shotgun (WGS) entry which is preliminary data.</text>
</comment>
<dbReference type="Gene3D" id="2.60.120.260">
    <property type="entry name" value="Galactose-binding domain-like"/>
    <property type="match status" value="1"/>
</dbReference>
<keyword evidence="3" id="KW-1185">Reference proteome</keyword>
<dbReference type="SUPFAM" id="SSF49785">
    <property type="entry name" value="Galactose-binding domain-like"/>
    <property type="match status" value="1"/>
</dbReference>
<reference evidence="2 3" key="1">
    <citation type="journal article" date="2023" name="Plants (Basel)">
        <title>Bridging the Gap: Combining Genomics and Transcriptomics Approaches to Understand Stylosanthes scabra, an Orphan Legume from the Brazilian Caatinga.</title>
        <authorList>
            <person name="Ferreira-Neto J.R.C."/>
            <person name="da Silva M.D."/>
            <person name="Binneck E."/>
            <person name="de Melo N.F."/>
            <person name="da Silva R.H."/>
            <person name="de Melo A.L.T.M."/>
            <person name="Pandolfi V."/>
            <person name="Bustamante F.O."/>
            <person name="Brasileiro-Vidal A.C."/>
            <person name="Benko-Iseppon A.M."/>
        </authorList>
    </citation>
    <scope>NUCLEOTIDE SEQUENCE [LARGE SCALE GENOMIC DNA]</scope>
    <source>
        <tissue evidence="2">Leaves</tissue>
    </source>
</reference>
<evidence type="ECO:0000313" key="2">
    <source>
        <dbReference type="EMBL" id="MED6204765.1"/>
    </source>
</evidence>
<proteinExistence type="predicted"/>
<evidence type="ECO:0000313" key="3">
    <source>
        <dbReference type="Proteomes" id="UP001341840"/>
    </source>
</evidence>
<dbReference type="InterPro" id="IPR055235">
    <property type="entry name" value="ASD1_cat"/>
</dbReference>
<dbReference type="SUPFAM" id="SSF51445">
    <property type="entry name" value="(Trans)glycosidases"/>
    <property type="match status" value="1"/>
</dbReference>
<name>A0ABU6Y4S1_9FABA</name>
<dbReference type="PANTHER" id="PTHR31776">
    <property type="entry name" value="ALPHA-L-ARABINOFURANOSIDASE 1"/>
    <property type="match status" value="1"/>
</dbReference>
<dbReference type="InterPro" id="IPR008979">
    <property type="entry name" value="Galactose-bd-like_sf"/>
</dbReference>
<dbReference type="Proteomes" id="UP001341840">
    <property type="component" value="Unassembled WGS sequence"/>
</dbReference>
<dbReference type="Gene3D" id="3.20.20.80">
    <property type="entry name" value="Glycosidases"/>
    <property type="match status" value="1"/>
</dbReference>
<dbReference type="InterPro" id="IPR017853">
    <property type="entry name" value="GH"/>
</dbReference>
<feature type="domain" description="Alpha-L-arabinofuranosidase 1 catalytic" evidence="1">
    <location>
        <begin position="178"/>
        <end position="267"/>
    </location>
</feature>
<dbReference type="InterPro" id="IPR051563">
    <property type="entry name" value="Glycosyl_Hydrolase_51"/>
</dbReference>
<organism evidence="2 3">
    <name type="scientific">Stylosanthes scabra</name>
    <dbReference type="NCBI Taxonomy" id="79078"/>
    <lineage>
        <taxon>Eukaryota</taxon>
        <taxon>Viridiplantae</taxon>
        <taxon>Streptophyta</taxon>
        <taxon>Embryophyta</taxon>
        <taxon>Tracheophyta</taxon>
        <taxon>Spermatophyta</taxon>
        <taxon>Magnoliopsida</taxon>
        <taxon>eudicotyledons</taxon>
        <taxon>Gunneridae</taxon>
        <taxon>Pentapetalae</taxon>
        <taxon>rosids</taxon>
        <taxon>fabids</taxon>
        <taxon>Fabales</taxon>
        <taxon>Fabaceae</taxon>
        <taxon>Papilionoideae</taxon>
        <taxon>50 kb inversion clade</taxon>
        <taxon>dalbergioids sensu lato</taxon>
        <taxon>Dalbergieae</taxon>
        <taxon>Pterocarpus clade</taxon>
        <taxon>Stylosanthes</taxon>
    </lineage>
</organism>
<evidence type="ECO:0000259" key="1">
    <source>
        <dbReference type="Pfam" id="PF22848"/>
    </source>
</evidence>
<sequence length="328" mass="36323">MGQLAFQLPTCIELCSPEINHAGAGGLWAELVSNRGFEAGGTQVPSNIKPWTIVGEESSILVQTELNSCFERNKNIEKGKKYKVAFHVRSEGPINITVSFKDAQGGGILASSNIQDSASEVSNWKRMETTLEANGSSANSTIQLTTTKKGVLWLDQVSAMPLDTFKGHGFRKDLMKMLIELKPAFIRFPGQRLRNAFRWKDSVGPWEQRPGHFGDVWSYWTDDALGYFEALQLAEDIGAKPIWVFNNGISHTDEVDTSAIKPFVQKCRAILLAQTAITKAAKRPGAPSPVRRIVVRLHTEMCAHKEYPLPWIYHATPNSRGKRSALGA</sequence>
<accession>A0ABU6Y4S1</accession>
<dbReference type="PANTHER" id="PTHR31776:SF13">
    <property type="entry name" value="NON-REDUCING END ALPHA-L-ARABINOFURANOSIDASE"/>
    <property type="match status" value="1"/>
</dbReference>
<dbReference type="Pfam" id="PF22848">
    <property type="entry name" value="ASD1_dom"/>
    <property type="match status" value="1"/>
</dbReference>
<protein>
    <recommendedName>
        <fullName evidence="1">Alpha-L-arabinofuranosidase 1 catalytic domain-containing protein</fullName>
    </recommendedName>
</protein>
<dbReference type="EMBL" id="JASCZI010241685">
    <property type="protein sequence ID" value="MED6204765.1"/>
    <property type="molecule type" value="Genomic_DNA"/>
</dbReference>